<dbReference type="Proteomes" id="UP000069850">
    <property type="component" value="Chromosome 1"/>
</dbReference>
<dbReference type="InterPro" id="IPR058288">
    <property type="entry name" value="DUF7982"/>
</dbReference>
<feature type="transmembrane region" description="Helical" evidence="1">
    <location>
        <begin position="35"/>
        <end position="54"/>
    </location>
</feature>
<name>A0A0X3BRD7_9EURY</name>
<evidence type="ECO:0000313" key="4">
    <source>
        <dbReference type="Proteomes" id="UP000069850"/>
    </source>
</evidence>
<dbReference type="KEGG" id="mema:MMAB1_2812"/>
<dbReference type="AlphaFoldDB" id="A0A0X3BRD7"/>
<reference evidence="3 4" key="1">
    <citation type="submission" date="2016-01" db="EMBL/GenBank/DDBJ databases">
        <authorList>
            <person name="Manzoor S."/>
        </authorList>
    </citation>
    <scope>NUCLEOTIDE SEQUENCE [LARGE SCALE GENOMIC DNA]</scope>
    <source>
        <strain evidence="3">Methanoculleus sp MAB1</strain>
    </source>
</reference>
<dbReference type="EMBL" id="LT158599">
    <property type="protein sequence ID" value="CVK34025.1"/>
    <property type="molecule type" value="Genomic_DNA"/>
</dbReference>
<gene>
    <name evidence="3" type="ORF">MMAB1_2812</name>
</gene>
<evidence type="ECO:0000259" key="2">
    <source>
        <dbReference type="Pfam" id="PF25939"/>
    </source>
</evidence>
<sequence length="263" mass="27306">MRANSPYRGAFLLIIAAAALLVIAAATGRGDITTATLVLAGAACFITGVFFLALHKGEPLDPDLVALLPAQGTIGIATLCADLGVQGDGRFIPNGETVIEVIPVADALPENPRDDYSFITAGGACAVRLTPTCAPLLARLQEKHALEVPGEDQALLACITEVCDDLLEITEKTEAVRDGENIVVTLHGYRLLPGCRAVRAASPKCCTMVGCPVCSLIAAITALGTGTPTKLEHISVDEKRGVLRVIVRPDGPGPRDAGPGNLR</sequence>
<evidence type="ECO:0000313" key="3">
    <source>
        <dbReference type="EMBL" id="CVK34025.1"/>
    </source>
</evidence>
<keyword evidence="1" id="KW-1133">Transmembrane helix</keyword>
<protein>
    <recommendedName>
        <fullName evidence="2">DUF7982 domain-containing protein</fullName>
    </recommendedName>
</protein>
<dbReference type="RefSeq" id="WP_062265200.1">
    <property type="nucleotide sequence ID" value="NZ_LT158599.1"/>
</dbReference>
<keyword evidence="1" id="KW-0472">Membrane</keyword>
<dbReference type="OrthoDB" id="148221at2157"/>
<evidence type="ECO:0000256" key="1">
    <source>
        <dbReference type="SAM" id="Phobius"/>
    </source>
</evidence>
<feature type="domain" description="DUF7982" evidence="2">
    <location>
        <begin position="7"/>
        <end position="242"/>
    </location>
</feature>
<organism evidence="3 4">
    <name type="scientific">Methanoculleus bourgensis</name>
    <dbReference type="NCBI Taxonomy" id="83986"/>
    <lineage>
        <taxon>Archaea</taxon>
        <taxon>Methanobacteriati</taxon>
        <taxon>Methanobacteriota</taxon>
        <taxon>Stenosarchaea group</taxon>
        <taxon>Methanomicrobia</taxon>
        <taxon>Methanomicrobiales</taxon>
        <taxon>Methanomicrobiaceae</taxon>
        <taxon>Methanoculleus</taxon>
    </lineage>
</organism>
<keyword evidence="1" id="KW-0812">Transmembrane</keyword>
<accession>A0A0X3BRD7</accession>
<dbReference type="Pfam" id="PF25939">
    <property type="entry name" value="DUF7982"/>
    <property type="match status" value="1"/>
</dbReference>
<proteinExistence type="predicted"/>
<dbReference type="GeneID" id="27138357"/>